<sequence>MPQKTKKTKENISNLPTEDGNYNLFNKKGEIVYTGQGNIKNRIQSHVKDPKKQFTSFTYNIEHSSKKREQTEENRIKRHKPPQNKQKK</sequence>
<accession>A0A0F9RRZ7</accession>
<name>A0A0F9RRZ7_9ZZZZ</name>
<feature type="compositionally biased region" description="Basic residues" evidence="1">
    <location>
        <begin position="76"/>
        <end position="88"/>
    </location>
</feature>
<evidence type="ECO:0008006" key="3">
    <source>
        <dbReference type="Google" id="ProtNLM"/>
    </source>
</evidence>
<protein>
    <recommendedName>
        <fullName evidence="3">GIY-YIG domain-containing protein</fullName>
    </recommendedName>
</protein>
<dbReference type="EMBL" id="LAZR01001011">
    <property type="protein sequence ID" value="KKN52617.1"/>
    <property type="molecule type" value="Genomic_DNA"/>
</dbReference>
<organism evidence="2">
    <name type="scientific">marine sediment metagenome</name>
    <dbReference type="NCBI Taxonomy" id="412755"/>
    <lineage>
        <taxon>unclassified sequences</taxon>
        <taxon>metagenomes</taxon>
        <taxon>ecological metagenomes</taxon>
    </lineage>
</organism>
<evidence type="ECO:0000313" key="2">
    <source>
        <dbReference type="EMBL" id="KKN52617.1"/>
    </source>
</evidence>
<reference evidence="2" key="1">
    <citation type="journal article" date="2015" name="Nature">
        <title>Complex archaea that bridge the gap between prokaryotes and eukaryotes.</title>
        <authorList>
            <person name="Spang A."/>
            <person name="Saw J.H."/>
            <person name="Jorgensen S.L."/>
            <person name="Zaremba-Niedzwiedzka K."/>
            <person name="Martijn J."/>
            <person name="Lind A.E."/>
            <person name="van Eijk R."/>
            <person name="Schleper C."/>
            <person name="Guy L."/>
            <person name="Ettema T.J."/>
        </authorList>
    </citation>
    <scope>NUCLEOTIDE SEQUENCE</scope>
</reference>
<dbReference type="InterPro" id="IPR035901">
    <property type="entry name" value="GIY-YIG_endonuc_sf"/>
</dbReference>
<proteinExistence type="predicted"/>
<gene>
    <name evidence="2" type="ORF">LCGC14_0610720</name>
</gene>
<feature type="region of interest" description="Disordered" evidence="1">
    <location>
        <begin position="59"/>
        <end position="88"/>
    </location>
</feature>
<dbReference type="SUPFAM" id="SSF82771">
    <property type="entry name" value="GIY-YIG endonuclease"/>
    <property type="match status" value="1"/>
</dbReference>
<dbReference type="Gene3D" id="3.40.1440.10">
    <property type="entry name" value="GIY-YIG endonuclease"/>
    <property type="match status" value="1"/>
</dbReference>
<comment type="caution">
    <text evidence="2">The sequence shown here is derived from an EMBL/GenBank/DDBJ whole genome shotgun (WGS) entry which is preliminary data.</text>
</comment>
<feature type="region of interest" description="Disordered" evidence="1">
    <location>
        <begin position="1"/>
        <end position="20"/>
    </location>
</feature>
<evidence type="ECO:0000256" key="1">
    <source>
        <dbReference type="SAM" id="MobiDB-lite"/>
    </source>
</evidence>
<dbReference type="AlphaFoldDB" id="A0A0F9RRZ7"/>
<feature type="compositionally biased region" description="Basic and acidic residues" evidence="1">
    <location>
        <begin position="63"/>
        <end position="75"/>
    </location>
</feature>